<keyword evidence="2" id="KW-0378">Hydrolase</keyword>
<dbReference type="Proteomes" id="UP001500967">
    <property type="component" value="Unassembled WGS sequence"/>
</dbReference>
<feature type="domain" description="Acyl-CoA thioesterase-like C-terminal" evidence="4">
    <location>
        <begin position="148"/>
        <end position="261"/>
    </location>
</feature>
<dbReference type="InterPro" id="IPR042171">
    <property type="entry name" value="Acyl-CoA_hotdog"/>
</dbReference>
<gene>
    <name evidence="5" type="ORF">GCM10009539_39210</name>
</gene>
<name>A0ABP3E4W1_9ACTN</name>
<comment type="similarity">
    <text evidence="1">Belongs to the C/M/P thioester hydrolase family.</text>
</comment>
<dbReference type="Pfam" id="PF13622">
    <property type="entry name" value="4HBT_3"/>
    <property type="match status" value="1"/>
</dbReference>
<dbReference type="Gene3D" id="2.40.160.210">
    <property type="entry name" value="Acyl-CoA thioesterase, double hotdog domain"/>
    <property type="match status" value="1"/>
</dbReference>
<dbReference type="EMBL" id="BAAAGX010000015">
    <property type="protein sequence ID" value="GAA0250156.1"/>
    <property type="molecule type" value="Genomic_DNA"/>
</dbReference>
<keyword evidence="6" id="KW-1185">Reference proteome</keyword>
<dbReference type="InterPro" id="IPR049450">
    <property type="entry name" value="ACOT8-like_C"/>
</dbReference>
<organism evidence="5 6">
    <name type="scientific">Cryptosporangium japonicum</name>
    <dbReference type="NCBI Taxonomy" id="80872"/>
    <lineage>
        <taxon>Bacteria</taxon>
        <taxon>Bacillati</taxon>
        <taxon>Actinomycetota</taxon>
        <taxon>Actinomycetes</taxon>
        <taxon>Cryptosporangiales</taxon>
        <taxon>Cryptosporangiaceae</taxon>
        <taxon>Cryptosporangium</taxon>
    </lineage>
</organism>
<accession>A0ABP3E4W1</accession>
<evidence type="ECO:0000313" key="6">
    <source>
        <dbReference type="Proteomes" id="UP001500967"/>
    </source>
</evidence>
<protein>
    <submittedName>
        <fullName evidence="5">Acyl-CoA thioesterase II</fullName>
    </submittedName>
</protein>
<dbReference type="InterPro" id="IPR029069">
    <property type="entry name" value="HotDog_dom_sf"/>
</dbReference>
<dbReference type="CDD" id="cd03444">
    <property type="entry name" value="Thioesterase_II_repeat1"/>
    <property type="match status" value="1"/>
</dbReference>
<evidence type="ECO:0000259" key="4">
    <source>
        <dbReference type="Pfam" id="PF20789"/>
    </source>
</evidence>
<dbReference type="InterPro" id="IPR049449">
    <property type="entry name" value="TesB_ACOT8-like_N"/>
</dbReference>
<dbReference type="PANTHER" id="PTHR11066:SF34">
    <property type="entry name" value="ACYL-COENZYME A THIOESTERASE 8"/>
    <property type="match status" value="1"/>
</dbReference>
<proteinExistence type="inferred from homology"/>
<feature type="domain" description="Acyl-CoA thioesterase-like N-terminal HotDog" evidence="3">
    <location>
        <begin position="40"/>
        <end position="115"/>
    </location>
</feature>
<sequence>MRVVTQTTTGAPTILDLFALEELEPSRYRANTVFDEDLPLYGGQVAAQALRAAGLTVPDGRSPHSLHGYYLRGGDAGRPTEFHVDRDRDGRSFSARRVVAVQDGEVIFTMSCSFHVVEDGADRDVVPSPDVPHPSTLRTGPMPRLFSMEGALPPAPHPGSEWPTRWWARCVADLPCDPLIHACVLTYLSDISTGLAPFHDESSSSSSSLDHALWFHRPIPLDEWVLMDLTGHSTARGRGFYTGTIRSADGILGATIAQEALFRSRERSVFHRG</sequence>
<reference evidence="6" key="1">
    <citation type="journal article" date="2019" name="Int. J. Syst. Evol. Microbiol.">
        <title>The Global Catalogue of Microorganisms (GCM) 10K type strain sequencing project: providing services to taxonomists for standard genome sequencing and annotation.</title>
        <authorList>
            <consortium name="The Broad Institute Genomics Platform"/>
            <consortium name="The Broad Institute Genome Sequencing Center for Infectious Disease"/>
            <person name="Wu L."/>
            <person name="Ma J."/>
        </authorList>
    </citation>
    <scope>NUCLEOTIDE SEQUENCE [LARGE SCALE GENOMIC DNA]</scope>
    <source>
        <strain evidence="6">JCM 10425</strain>
    </source>
</reference>
<evidence type="ECO:0000256" key="1">
    <source>
        <dbReference type="ARBA" id="ARBA00006538"/>
    </source>
</evidence>
<evidence type="ECO:0000256" key="2">
    <source>
        <dbReference type="ARBA" id="ARBA00022801"/>
    </source>
</evidence>
<evidence type="ECO:0000313" key="5">
    <source>
        <dbReference type="EMBL" id="GAA0250156.1"/>
    </source>
</evidence>
<dbReference type="Pfam" id="PF20789">
    <property type="entry name" value="4HBT_3C"/>
    <property type="match status" value="1"/>
</dbReference>
<evidence type="ECO:0000259" key="3">
    <source>
        <dbReference type="Pfam" id="PF13622"/>
    </source>
</evidence>
<dbReference type="PANTHER" id="PTHR11066">
    <property type="entry name" value="ACYL-COA THIOESTERASE"/>
    <property type="match status" value="1"/>
</dbReference>
<dbReference type="CDD" id="cd03445">
    <property type="entry name" value="Thioesterase_II_repeat2"/>
    <property type="match status" value="1"/>
</dbReference>
<dbReference type="InterPro" id="IPR003703">
    <property type="entry name" value="Acyl_CoA_thio"/>
</dbReference>
<dbReference type="SUPFAM" id="SSF54637">
    <property type="entry name" value="Thioesterase/thiol ester dehydrase-isomerase"/>
    <property type="match status" value="2"/>
</dbReference>
<comment type="caution">
    <text evidence="5">The sequence shown here is derived from an EMBL/GenBank/DDBJ whole genome shotgun (WGS) entry which is preliminary data.</text>
</comment>